<evidence type="ECO:0000256" key="1">
    <source>
        <dbReference type="ARBA" id="ARBA00010556"/>
    </source>
</evidence>
<sequence length="2214" mass="251384">MSKSLLFLYLFCYPIFAFTQDKYQSQWDKVEKLELKSLPQSALTVTDSIFQQAKAEGNPPQWIKAMLYQSKFALTLEEDAQLKIIANFKKEIAQTTAPERNILESMLAQFYWQYFQENRYRFYDRSQTAEVVDSTDFRTWDLDHLYQRIYQLHLRALQDQEKLQRIPIALYQAILSEEDKTMSLTPSLFDLLAHRALEFFNSEESSISQPKDKFLINDPVYFQNESYLPEYTSPSFSRHLEALKVYHQLIDYNRREQNEAALVASQLKRLKFVAENYTGESKEKHYEAALTKHFSKYQSKAISTLITYDLATLYHNMAKQYSPSDAPKYQFKRKEALQLLEKAIASFPDGLGTESCTSLLTSITRSYLELTTEKHLPINQDARVLAEYKNLQRLDFMLYSLDIQQYEQFERLYNKHDQDNFIQKLKPYKSWQSKLKNEEDYQLHTTDNLLPALPAGIYLIVANSKTSESQDQITAHQVIQVTDIALIHQNIGNNVSLQVIDRQNGEPIEGAKVTLSHEGYGKKIQLPKAPLTTDERGFVKFKVDDRYYGVVTKVEKDGQTAIFDNLSSRVYFSNNSEATIRPHLFTDRSIYRPGQTVFFKGILVKRVNDQSEVVADAGVEVVLKDVNGEKVSELLLESNEYGAFSGEFVLPTTGLTGNFTLEVNKNNKIKNISLRGADFSGGHHGISVEEYKRPTFEASFQPIDQEYQVNDSIHVHGEALAFSGSKISNANVTYRVVREVQMPYWYYSWRRPIHRGQSQEIAHGSLQTDADGKFILPFRAIPDESIPKDDQPVFRYTVTAEVTDINGETRTANTTVKLGYHALLLNLDLPELGHKQQDSISLSINSTNLNDTFVPASGNLKIYKLNSPGRILRDSPFSTPDYQRWDKDEFTKRFPHEPYGPEAENTNWEKGEMVVNREFDTNKEKVISITGFDQWSIGKYLVVLEAKDKSGQEVAVKELFTLQDKTSKTVPDHQLLDIQLDQSSYIPGNTAKLTLGTAAENLTVSVFLEKDGAIKDTWLVKLKNGYKSLSFPVEATDIGGFVIHYTTAFANSSVTGQLPVNVPYPKKELEIETLTFRDNIQPGSAQTWTFKIKGPQKDKVATEMLASMYDVSLDQFRSHQWNFSTSPRNYRSQASFDSHSSFSTAVFDMNYYLNSRYFTSHEALPLTQFNWFGFHFGNAYYSNYRYILSLREKWIPIAPKLTYDYDESLAEGIVKGKVTDPDGKPLAGVNISHEDHKKSILSDLNGQFTIEAASGDELHFSFIGFLSATAKISPKRNVIHLVLPEDIAGLEEVVVVGYGGETKRVKTSSNATIAPPPSLMEAEMKVDANMPPADMIIRGTSSVEDENTLYIIDGEIATTPPDQRDIATLEVLNPDEASAIYGTKAANGAIIITTKSGQASLDRQLAEVQARTDLRETAFFYPHLSTDSTGNISFSFTAPEALTKWKLQLLGHTKTLDIGYKQLQTVTQKELMVTPNAPRFLREGDELMLSAKISNLSDEPLSGKILLTLTDPITGKIIDPQLENLKGDQTFQIGANGNSVVNWSLKIPESLQAVQYKVVAVAGDFSDGEQSVLPVLSNRILVTETIPMWISTKGRKSFKLENMTANTSTTLSNHQLTLEVTSNPAWYAVQALPYLMEYPYECAEQIYSRFFANALAKHIVDSHPQIKAVFENWKNQDSDALLSNLEKNQELKSLIIQETPWLRDAQSESEQKQRIALLFDLNKITNELSTNIDKLSSMQMSSGGFPWFKGSRYPNRYITQHIAMGLSELKKMDVKAAQSEKVTAIITKAKRYLDEQLLEDYDKLKDQVEQIKNKTDNDADAQAKINTLHDENPLQSIQIHYLYLRSLLPTSNVSKPLQEAINYYQSQALRQWTTVRLQEQAMIALMSHRMLSNDTDQEILRSLAENSVNNSELGRYWKANKPGWRWDQAPIETQAFLIRTFAEIPIADHTDTEQTNMVNEMKIWLLKHKQTNRWSNTKATASAVQALLLKGMDWLSIAETVQVTIGNQHVSPASDETIQPEAGTGYYKKSWPGDQITSEMGKVTLVQEKEGIAWGALYWQYFEDLNKIQDNTATPLQITKELFVKENTDQGEIFHLIEGDAGIKVGDLVKVRIEIKVDRDMDFVHLKDMRAAGFEPVNVLSAYKYQDGLGYYESTRDASTNFFFERLNKGVYVFEYELRANNAGTFSNGISTIQCMYAPEFSSHSGGLVVRIER</sequence>
<evidence type="ECO:0000259" key="3">
    <source>
        <dbReference type="SMART" id="SM01359"/>
    </source>
</evidence>
<dbReference type="Gene3D" id="2.170.130.10">
    <property type="entry name" value="TonB-dependent receptor, plug domain"/>
    <property type="match status" value="1"/>
</dbReference>
<evidence type="ECO:0000313" key="5">
    <source>
        <dbReference type="EMBL" id="QDH80493.1"/>
    </source>
</evidence>
<dbReference type="InterPro" id="IPR011625">
    <property type="entry name" value="A2M_N_BRD"/>
</dbReference>
<dbReference type="PANTHER" id="PTHR40094">
    <property type="entry name" value="ALPHA-2-MACROGLOBULIN HOMOLOG"/>
    <property type="match status" value="1"/>
</dbReference>
<dbReference type="SMART" id="SM01360">
    <property type="entry name" value="A2M"/>
    <property type="match status" value="1"/>
</dbReference>
<dbReference type="PANTHER" id="PTHR40094:SF1">
    <property type="entry name" value="UBIQUITIN DOMAIN-CONTAINING PROTEIN"/>
    <property type="match status" value="1"/>
</dbReference>
<dbReference type="Pfam" id="PF00207">
    <property type="entry name" value="A2M"/>
    <property type="match status" value="1"/>
</dbReference>
<dbReference type="InterPro" id="IPR041246">
    <property type="entry name" value="Bact_MG10"/>
</dbReference>
<organism evidence="5 6">
    <name type="scientific">Echinicola soli</name>
    <dbReference type="NCBI Taxonomy" id="2591634"/>
    <lineage>
        <taxon>Bacteria</taxon>
        <taxon>Pseudomonadati</taxon>
        <taxon>Bacteroidota</taxon>
        <taxon>Cytophagia</taxon>
        <taxon>Cytophagales</taxon>
        <taxon>Cyclobacteriaceae</taxon>
        <taxon>Echinicola</taxon>
    </lineage>
</organism>
<name>A0A514CKY9_9BACT</name>
<keyword evidence="2" id="KW-0732">Signal</keyword>
<dbReference type="Gene3D" id="2.60.40.1930">
    <property type="match status" value="1"/>
</dbReference>
<feature type="chain" id="PRO_5022052557" evidence="2">
    <location>
        <begin position="20"/>
        <end position="2214"/>
    </location>
</feature>
<dbReference type="SUPFAM" id="SSF48239">
    <property type="entry name" value="Terpenoid cyclases/Protein prenyltransferases"/>
    <property type="match status" value="1"/>
</dbReference>
<dbReference type="OrthoDB" id="9767116at2"/>
<dbReference type="Pfam" id="PF17973">
    <property type="entry name" value="bMG10"/>
    <property type="match status" value="1"/>
</dbReference>
<proteinExistence type="inferred from homology"/>
<dbReference type="KEGG" id="echi:FKX85_16160"/>
<dbReference type="InterPro" id="IPR037066">
    <property type="entry name" value="Plug_dom_sf"/>
</dbReference>
<feature type="domain" description="Alpha-2-macroglobulin bait region" evidence="3">
    <location>
        <begin position="976"/>
        <end position="1116"/>
    </location>
</feature>
<protein>
    <submittedName>
        <fullName evidence="5">Alpha-2-macroglobulin</fullName>
    </submittedName>
</protein>
<dbReference type="SMART" id="SM01419">
    <property type="entry name" value="Thiol-ester_cl"/>
    <property type="match status" value="1"/>
</dbReference>
<dbReference type="InterPro" id="IPR002890">
    <property type="entry name" value="MG2"/>
</dbReference>
<gene>
    <name evidence="5" type="ORF">FKX85_16160</name>
</gene>
<dbReference type="Pfam" id="PF13715">
    <property type="entry name" value="CarbopepD_reg_2"/>
    <property type="match status" value="1"/>
</dbReference>
<feature type="signal peptide" evidence="2">
    <location>
        <begin position="1"/>
        <end position="19"/>
    </location>
</feature>
<dbReference type="SMART" id="SM01359">
    <property type="entry name" value="A2M_N_2"/>
    <property type="match status" value="1"/>
</dbReference>
<dbReference type="Gene3D" id="1.50.10.20">
    <property type="match status" value="1"/>
</dbReference>
<dbReference type="InterPro" id="IPR008930">
    <property type="entry name" value="Terpenoid_cyclase/PrenylTrfase"/>
</dbReference>
<comment type="similarity">
    <text evidence="1">Belongs to the protease inhibitor I39 (alpha-2-macroglobulin) family. Bacterial alpha-2-macroglobulin subfamily.</text>
</comment>
<dbReference type="InterPro" id="IPR051802">
    <property type="entry name" value="YfhM-like"/>
</dbReference>
<dbReference type="SUPFAM" id="SSF49464">
    <property type="entry name" value="Carboxypeptidase regulatory domain-like"/>
    <property type="match status" value="1"/>
</dbReference>
<dbReference type="InterPro" id="IPR008969">
    <property type="entry name" value="CarboxyPept-like_regulatory"/>
</dbReference>
<dbReference type="EMBL" id="CP041253">
    <property type="protein sequence ID" value="QDH80493.1"/>
    <property type="molecule type" value="Genomic_DNA"/>
</dbReference>
<feature type="domain" description="Alpha-2-macroglobulin" evidence="4">
    <location>
        <begin position="1417"/>
        <end position="1507"/>
    </location>
</feature>
<dbReference type="RefSeq" id="WP_141615726.1">
    <property type="nucleotide sequence ID" value="NZ_CP041253.1"/>
</dbReference>
<dbReference type="SUPFAM" id="SSF56935">
    <property type="entry name" value="Porins"/>
    <property type="match status" value="1"/>
</dbReference>
<dbReference type="InterPro" id="IPR001599">
    <property type="entry name" value="Macroglobln_a2"/>
</dbReference>
<evidence type="ECO:0000313" key="6">
    <source>
        <dbReference type="Proteomes" id="UP000316614"/>
    </source>
</evidence>
<keyword evidence="6" id="KW-1185">Reference proteome</keyword>
<accession>A0A514CKY9</accession>
<dbReference type="GO" id="GO:0004866">
    <property type="term" value="F:endopeptidase inhibitor activity"/>
    <property type="evidence" value="ECO:0007669"/>
    <property type="project" value="InterPro"/>
</dbReference>
<dbReference type="Proteomes" id="UP000316614">
    <property type="component" value="Chromosome"/>
</dbReference>
<dbReference type="InterPro" id="IPR047565">
    <property type="entry name" value="Alpha-macroglob_thiol-ester_cl"/>
</dbReference>
<evidence type="ECO:0000256" key="2">
    <source>
        <dbReference type="SAM" id="SignalP"/>
    </source>
</evidence>
<evidence type="ECO:0000259" key="4">
    <source>
        <dbReference type="SMART" id="SM01360"/>
    </source>
</evidence>
<dbReference type="Pfam" id="PF01835">
    <property type="entry name" value="MG2"/>
    <property type="match status" value="1"/>
</dbReference>
<reference evidence="5 6" key="1">
    <citation type="submission" date="2019-06" db="EMBL/GenBank/DDBJ databases">
        <title>Echinicola alkalisoli sp. nov. isolated from saline soil.</title>
        <authorList>
            <person name="Sun J.-Q."/>
            <person name="Xu L."/>
        </authorList>
    </citation>
    <scope>NUCLEOTIDE SEQUENCE [LARGE SCALE GENOMIC DNA]</scope>
    <source>
        <strain evidence="5 6">LN3S3</strain>
    </source>
</reference>